<dbReference type="OrthoDB" id="340321at2759"/>
<evidence type="ECO:0000313" key="1">
    <source>
        <dbReference type="EMBL" id="OII77496.1"/>
    </source>
</evidence>
<protein>
    <submittedName>
        <fullName evidence="1">Uncharacterized protein</fullName>
    </submittedName>
</protein>
<sequence length="864" mass="100402">MASLERNNMNLQMKIVGNTCNEELKSTEKDASLYVQSISERTYSPINVCTTTCSSDIYSDINIPAFPIKDNGAGIHLKEENRNDANNKQVRHINDLNAVIREDKEKRKVIVEWYNNNELCSKQWSCKKFGKEGAAKRALQFLERMHGIPILCTKQGFYPTLFGIGLSDKTVNLEGEKEVKYPRKRRKKENTCDILDSSAKVDINKGEFLLSLEKLLLYTSFDSEEQICNFNIDKIPNKYNNTINDYNLQDRDKNTLERYKTINRANLLNFSLNNRLTLRKLLNDIITNKEFSLDEIINTQNDLDNDINYKNDLKSLFNIKTVRELLQKTVRNKVQHDYTMEDFKLILGAIDSGICQPIINNGDKCETENIYCNQSWNNAINTVSRLSDDLYYLSNGGHPGYTLTKSPTFGSGYYRSNQKNISDTNEYCVDNMLLNYENTEKNKVHSNPDIRRVTRQKGRTDKIKKYISEIKEDEQNKSCFIEDHNQVENAICTLLDIKYKVNSGKVKQVFKDLYINSDLIGSCSLLRVSNIRRNIDKPLISDDQIIYKEYKRKRKNNIEYERSCITNVDSKSKSLKKRVNLKNKQIIGNIGESSIEWSIKPRGWKVLYYKGEHKCYEIFKIPPNLSYEEQEMQYKRAYKFYQSTMSSNDTFKSDDCQYIGDSSQQNTGNNEISHINTSYYDPNLSNNIPIQFALPNYSLMHQFVDTNNIYNKDKSELLTNFYFSSNNLSGTSNLITKELLETIKNPIYSPNLLQYFPFVNYPLGFMVNPHIIFPNLTPYNPFIFNELVRNINQNFNQVNTINQILSSDPNKIGESYNLIQGSPSNFTNYNYYTNSILQKGQYSNTPINKNLELKKENINNLQYN</sequence>
<dbReference type="Proteomes" id="UP000186804">
    <property type="component" value="Unassembled WGS sequence"/>
</dbReference>
<proteinExistence type="predicted"/>
<name>A0A1J4MTI5_9CRYT</name>
<dbReference type="VEuPathDB" id="CryptoDB:cand_016560"/>
<dbReference type="RefSeq" id="XP_067069342.1">
    <property type="nucleotide sequence ID" value="XM_067211890.1"/>
</dbReference>
<organism evidence="1 2">
    <name type="scientific">Cryptosporidium andersoni</name>
    <dbReference type="NCBI Taxonomy" id="117008"/>
    <lineage>
        <taxon>Eukaryota</taxon>
        <taxon>Sar</taxon>
        <taxon>Alveolata</taxon>
        <taxon>Apicomplexa</taxon>
        <taxon>Conoidasida</taxon>
        <taxon>Coccidia</taxon>
        <taxon>Eucoccidiorida</taxon>
        <taxon>Eimeriorina</taxon>
        <taxon>Cryptosporidiidae</taxon>
        <taxon>Cryptosporidium</taxon>
    </lineage>
</organism>
<reference evidence="1 2" key="1">
    <citation type="submission" date="2016-10" db="EMBL/GenBank/DDBJ databases">
        <title>Reductive evolution of mitochondrial metabolism and differential evolution of invasion-related proteins in Cryptosporidium.</title>
        <authorList>
            <person name="Liu S."/>
            <person name="Roellig D.M."/>
            <person name="Guo Y."/>
            <person name="Li N."/>
            <person name="Frace M.A."/>
            <person name="Tang K."/>
            <person name="Zhang L."/>
            <person name="Feng Y."/>
            <person name="Xiao L."/>
        </authorList>
    </citation>
    <scope>NUCLEOTIDE SEQUENCE [LARGE SCALE GENOMIC DNA]</scope>
    <source>
        <strain evidence="1">30847</strain>
    </source>
</reference>
<accession>A0A1J4MTI5</accession>
<keyword evidence="2" id="KW-1185">Reference proteome</keyword>
<evidence type="ECO:0000313" key="2">
    <source>
        <dbReference type="Proteomes" id="UP000186804"/>
    </source>
</evidence>
<dbReference type="EMBL" id="LRBS01000034">
    <property type="protein sequence ID" value="OII77496.1"/>
    <property type="molecule type" value="Genomic_DNA"/>
</dbReference>
<dbReference type="AlphaFoldDB" id="A0A1J4MTI5"/>
<gene>
    <name evidence="1" type="ORF">cand_016560</name>
</gene>
<dbReference type="GeneID" id="92365841"/>
<comment type="caution">
    <text evidence="1">The sequence shown here is derived from an EMBL/GenBank/DDBJ whole genome shotgun (WGS) entry which is preliminary data.</text>
</comment>